<dbReference type="RefSeq" id="WP_107031604.1">
    <property type="nucleotide sequence ID" value="NZ_CARXIO010000031.1"/>
</dbReference>
<comment type="subcellular location">
    <subcellularLocation>
        <location evidence="1">Cell inner membrane</location>
    </subcellularLocation>
</comment>
<organism evidence="8 9">
    <name type="scientific">Duncaniella muris</name>
    <dbReference type="NCBI Taxonomy" id="2094150"/>
    <lineage>
        <taxon>Bacteria</taxon>
        <taxon>Pseudomonadati</taxon>
        <taxon>Bacteroidota</taxon>
        <taxon>Bacteroidia</taxon>
        <taxon>Bacteroidales</taxon>
        <taxon>Muribaculaceae</taxon>
        <taxon>Duncaniella</taxon>
    </lineage>
</organism>
<comment type="caution">
    <text evidence="8">The sequence shown here is derived from an EMBL/GenBank/DDBJ whole genome shotgun (WGS) entry which is preliminary data.</text>
</comment>
<reference evidence="9" key="1">
    <citation type="submission" date="2018-02" db="EMBL/GenBank/DDBJ databases">
        <authorList>
            <person name="Clavel T."/>
            <person name="Strowig T."/>
        </authorList>
    </citation>
    <scope>NUCLEOTIDE SEQUENCE [LARGE SCALE GENOMIC DNA]</scope>
    <source>
        <strain evidence="9">DSM 103720</strain>
    </source>
</reference>
<dbReference type="Pfam" id="PF03279">
    <property type="entry name" value="Lip_A_acyltrans"/>
    <property type="match status" value="1"/>
</dbReference>
<gene>
    <name evidence="8" type="ORF">C5O23_03595</name>
</gene>
<evidence type="ECO:0000256" key="1">
    <source>
        <dbReference type="ARBA" id="ARBA00004533"/>
    </source>
</evidence>
<keyword evidence="5 7" id="KW-0472">Membrane</keyword>
<dbReference type="PANTHER" id="PTHR30606">
    <property type="entry name" value="LIPID A BIOSYNTHESIS LAUROYL ACYLTRANSFERASE"/>
    <property type="match status" value="1"/>
</dbReference>
<sequence>MSYHLLRFFFRIMSRLPFSVLYALSGVMYLLLYYVIRYRRKIVRKNLTESFPEKNSNEILGIEKKFYRYFADNIAESFKMSAMSPEEMGRRMRFTNVESVNTVLRQGTSVALYLGHYGNWEWVSSMPLHLEKSAIAAQIYHKLRNKAMDRIMLEHRGSHGAINVDMYKTARYITELSARHQTSIIGFIADQSPKKREVRHFLQFLHHKTPVLTGTEKITKHYGFDPWFVRIRKVGRGYYEAEFIHMHDNPKSVHDFGLTQIYYEMLEQAIRETPELYLWTHNRFKHAELSEPTNANTL</sequence>
<keyword evidence="2" id="KW-1003">Cell membrane</keyword>
<accession>A0A2V1ISF2</accession>
<evidence type="ECO:0000256" key="7">
    <source>
        <dbReference type="SAM" id="Phobius"/>
    </source>
</evidence>
<name>A0A2V1ISF2_9BACT</name>
<keyword evidence="7" id="KW-1133">Transmembrane helix</keyword>
<dbReference type="Proteomes" id="UP000244905">
    <property type="component" value="Unassembled WGS sequence"/>
</dbReference>
<keyword evidence="3" id="KW-0997">Cell inner membrane</keyword>
<dbReference type="CDD" id="cd07984">
    <property type="entry name" value="LPLAT_LABLAT-like"/>
    <property type="match status" value="1"/>
</dbReference>
<keyword evidence="7" id="KW-0812">Transmembrane</keyword>
<dbReference type="AlphaFoldDB" id="A0A2V1ISF2"/>
<evidence type="ECO:0000313" key="9">
    <source>
        <dbReference type="Proteomes" id="UP000244905"/>
    </source>
</evidence>
<dbReference type="InterPro" id="IPR004960">
    <property type="entry name" value="LipA_acyltrans"/>
</dbReference>
<dbReference type="GeneID" id="82525436"/>
<evidence type="ECO:0000256" key="3">
    <source>
        <dbReference type="ARBA" id="ARBA00022519"/>
    </source>
</evidence>
<proteinExistence type="predicted"/>
<evidence type="ECO:0000256" key="5">
    <source>
        <dbReference type="ARBA" id="ARBA00023136"/>
    </source>
</evidence>
<keyword evidence="6 8" id="KW-0012">Acyltransferase</keyword>
<evidence type="ECO:0000313" key="8">
    <source>
        <dbReference type="EMBL" id="PWB03494.1"/>
    </source>
</evidence>
<feature type="transmembrane region" description="Helical" evidence="7">
    <location>
        <begin position="20"/>
        <end position="36"/>
    </location>
</feature>
<evidence type="ECO:0000256" key="6">
    <source>
        <dbReference type="ARBA" id="ARBA00023315"/>
    </source>
</evidence>
<protein>
    <submittedName>
        <fullName evidence="8">Acyltransferase</fullName>
    </submittedName>
</protein>
<dbReference type="GO" id="GO:0016746">
    <property type="term" value="F:acyltransferase activity"/>
    <property type="evidence" value="ECO:0007669"/>
    <property type="project" value="UniProtKB-KW"/>
</dbReference>
<dbReference type="EMBL" id="PUEC01000005">
    <property type="protein sequence ID" value="PWB03494.1"/>
    <property type="molecule type" value="Genomic_DNA"/>
</dbReference>
<keyword evidence="9" id="KW-1185">Reference proteome</keyword>
<dbReference type="GO" id="GO:0005886">
    <property type="term" value="C:plasma membrane"/>
    <property type="evidence" value="ECO:0007669"/>
    <property type="project" value="UniProtKB-SubCell"/>
</dbReference>
<evidence type="ECO:0000256" key="4">
    <source>
        <dbReference type="ARBA" id="ARBA00022679"/>
    </source>
</evidence>
<dbReference type="PANTHER" id="PTHR30606:SF10">
    <property type="entry name" value="PHOSPHATIDYLINOSITOL MANNOSIDE ACYLTRANSFERASE"/>
    <property type="match status" value="1"/>
</dbReference>
<evidence type="ECO:0000256" key="2">
    <source>
        <dbReference type="ARBA" id="ARBA00022475"/>
    </source>
</evidence>
<keyword evidence="4 8" id="KW-0808">Transferase</keyword>
<dbReference type="GO" id="GO:0009247">
    <property type="term" value="P:glycolipid biosynthetic process"/>
    <property type="evidence" value="ECO:0007669"/>
    <property type="project" value="UniProtKB-ARBA"/>
</dbReference>